<dbReference type="PANTHER" id="PTHR46268">
    <property type="entry name" value="STRESS RESPONSE PROTEIN NHAX"/>
    <property type="match status" value="1"/>
</dbReference>
<comment type="caution">
    <text evidence="3">The sequence shown here is derived from an EMBL/GenBank/DDBJ whole genome shotgun (WGS) entry which is preliminary data.</text>
</comment>
<accession>A0ABV0G033</accession>
<dbReference type="SUPFAM" id="SSF52402">
    <property type="entry name" value="Adenine nucleotide alpha hydrolases-like"/>
    <property type="match status" value="1"/>
</dbReference>
<organism evidence="3 4">
    <name type="scientific">Roseateles paludis</name>
    <dbReference type="NCBI Taxonomy" id="3145238"/>
    <lineage>
        <taxon>Bacteria</taxon>
        <taxon>Pseudomonadati</taxon>
        <taxon>Pseudomonadota</taxon>
        <taxon>Betaproteobacteria</taxon>
        <taxon>Burkholderiales</taxon>
        <taxon>Sphaerotilaceae</taxon>
        <taxon>Roseateles</taxon>
    </lineage>
</organism>
<dbReference type="InterPro" id="IPR014729">
    <property type="entry name" value="Rossmann-like_a/b/a_fold"/>
</dbReference>
<evidence type="ECO:0000313" key="3">
    <source>
        <dbReference type="EMBL" id="MEO3691092.1"/>
    </source>
</evidence>
<comment type="similarity">
    <text evidence="1">Belongs to the universal stress protein A family.</text>
</comment>
<dbReference type="RefSeq" id="WP_347703935.1">
    <property type="nucleotide sequence ID" value="NZ_JBDPZD010000002.1"/>
</dbReference>
<dbReference type="Pfam" id="PF00582">
    <property type="entry name" value="Usp"/>
    <property type="match status" value="1"/>
</dbReference>
<gene>
    <name evidence="3" type="ORF">ABDJ85_06385</name>
</gene>
<dbReference type="InterPro" id="IPR006015">
    <property type="entry name" value="Universal_stress_UspA"/>
</dbReference>
<dbReference type="InterPro" id="IPR006016">
    <property type="entry name" value="UspA"/>
</dbReference>
<reference evidence="3 4" key="1">
    <citation type="submission" date="2024-05" db="EMBL/GenBank/DDBJ databases">
        <title>Roseateles sp. DJS-2-20 16S ribosomal RNA gene Genome sequencing and assembly.</title>
        <authorList>
            <person name="Woo H."/>
        </authorList>
    </citation>
    <scope>NUCLEOTIDE SEQUENCE [LARGE SCALE GENOMIC DNA]</scope>
    <source>
        <strain evidence="3 4">DJS-2-20</strain>
    </source>
</reference>
<protein>
    <submittedName>
        <fullName evidence="3">Universal stress protein</fullName>
    </submittedName>
</protein>
<feature type="domain" description="UspA" evidence="2">
    <location>
        <begin position="1"/>
        <end position="144"/>
    </location>
</feature>
<evidence type="ECO:0000256" key="1">
    <source>
        <dbReference type="ARBA" id="ARBA00008791"/>
    </source>
</evidence>
<name>A0ABV0G033_9BURK</name>
<evidence type="ECO:0000313" key="4">
    <source>
        <dbReference type="Proteomes" id="UP001495147"/>
    </source>
</evidence>
<dbReference type="EMBL" id="JBDPZD010000002">
    <property type="protein sequence ID" value="MEO3691092.1"/>
    <property type="molecule type" value="Genomic_DNA"/>
</dbReference>
<proteinExistence type="inferred from homology"/>
<dbReference type="Gene3D" id="3.40.50.620">
    <property type="entry name" value="HUPs"/>
    <property type="match status" value="1"/>
</dbReference>
<dbReference type="PANTHER" id="PTHR46268:SF15">
    <property type="entry name" value="UNIVERSAL STRESS PROTEIN HP_0031"/>
    <property type="match status" value="1"/>
</dbReference>
<dbReference type="PRINTS" id="PR01438">
    <property type="entry name" value="UNVRSLSTRESS"/>
</dbReference>
<sequence length="144" mass="15394">MYKRILVPTDGSDISAKAVGVAAQLAKLHGAELNTLSVKEPFPYSMVTEMQPVPPQEFYDAQERLASARVKAAQAAAEAQGVACKGFTVEALHAWEAIIDHAKTEGCDLIVMASHGRRGVAALLLGSETQKVLTHTDLQVLVVK</sequence>
<dbReference type="CDD" id="cd00293">
    <property type="entry name" value="USP-like"/>
    <property type="match status" value="1"/>
</dbReference>
<keyword evidence="4" id="KW-1185">Reference proteome</keyword>
<dbReference type="Proteomes" id="UP001495147">
    <property type="component" value="Unassembled WGS sequence"/>
</dbReference>
<evidence type="ECO:0000259" key="2">
    <source>
        <dbReference type="Pfam" id="PF00582"/>
    </source>
</evidence>